<feature type="non-terminal residue" evidence="1">
    <location>
        <position position="76"/>
    </location>
</feature>
<accession>A0ACA9R974</accession>
<gene>
    <name evidence="1" type="ORF">SPELUC_LOCUS16554</name>
</gene>
<protein>
    <submittedName>
        <fullName evidence="1">13837_t:CDS:1</fullName>
    </submittedName>
</protein>
<proteinExistence type="predicted"/>
<dbReference type="Proteomes" id="UP000789366">
    <property type="component" value="Unassembled WGS sequence"/>
</dbReference>
<evidence type="ECO:0000313" key="1">
    <source>
        <dbReference type="EMBL" id="CAG8782860.1"/>
    </source>
</evidence>
<evidence type="ECO:0000313" key="2">
    <source>
        <dbReference type="Proteomes" id="UP000789366"/>
    </source>
</evidence>
<name>A0ACA9R974_9GLOM</name>
<feature type="non-terminal residue" evidence="1">
    <location>
        <position position="1"/>
    </location>
</feature>
<reference evidence="1" key="1">
    <citation type="submission" date="2021-06" db="EMBL/GenBank/DDBJ databases">
        <authorList>
            <person name="Kallberg Y."/>
            <person name="Tangrot J."/>
            <person name="Rosling A."/>
        </authorList>
    </citation>
    <scope>NUCLEOTIDE SEQUENCE</scope>
    <source>
        <strain evidence="1">28 12/20/2015</strain>
    </source>
</reference>
<keyword evidence="2" id="KW-1185">Reference proteome</keyword>
<comment type="caution">
    <text evidence="1">The sequence shown here is derived from an EMBL/GenBank/DDBJ whole genome shotgun (WGS) entry which is preliminary data.</text>
</comment>
<dbReference type="EMBL" id="CAJVPW010062038">
    <property type="protein sequence ID" value="CAG8782860.1"/>
    <property type="molecule type" value="Genomic_DNA"/>
</dbReference>
<sequence length="76" mass="8491">LNGNDPAEICKKNAQVAADNNRPDLEQAWLLASLILTQIIHNKRMSSERLLFGKCAGKRRLSNNSYEDCFPSLCGK</sequence>
<organism evidence="1 2">
    <name type="scientific">Cetraspora pellucida</name>
    <dbReference type="NCBI Taxonomy" id="1433469"/>
    <lineage>
        <taxon>Eukaryota</taxon>
        <taxon>Fungi</taxon>
        <taxon>Fungi incertae sedis</taxon>
        <taxon>Mucoromycota</taxon>
        <taxon>Glomeromycotina</taxon>
        <taxon>Glomeromycetes</taxon>
        <taxon>Diversisporales</taxon>
        <taxon>Gigasporaceae</taxon>
        <taxon>Cetraspora</taxon>
    </lineage>
</organism>